<evidence type="ECO:0000256" key="1">
    <source>
        <dbReference type="SAM" id="MobiDB-lite"/>
    </source>
</evidence>
<organism evidence="2 3">
    <name type="scientific">Acrasis kona</name>
    <dbReference type="NCBI Taxonomy" id="1008807"/>
    <lineage>
        <taxon>Eukaryota</taxon>
        <taxon>Discoba</taxon>
        <taxon>Heterolobosea</taxon>
        <taxon>Tetramitia</taxon>
        <taxon>Eutetramitia</taxon>
        <taxon>Acrasidae</taxon>
        <taxon>Acrasis</taxon>
    </lineage>
</organism>
<keyword evidence="3" id="KW-1185">Reference proteome</keyword>
<protein>
    <submittedName>
        <fullName evidence="2">Uncharacterized protein</fullName>
    </submittedName>
</protein>
<name>A0AAW2ZAH7_9EUKA</name>
<feature type="region of interest" description="Disordered" evidence="1">
    <location>
        <begin position="155"/>
        <end position="196"/>
    </location>
</feature>
<sequence length="452" mass="49667">MTMMESTSSLFENHSRYQQQILDGIKSTKDQMQLLKKLVDSQDDDALGVVVERQEQLDELKAVRQRLQIVLQQFHGHVFALIDLNNEINLVIDAYNTKISNSRIFSFTNSRRPSQESVDSGNTVTGVVEIPKPVPKKNNDFMLFEEFINDEPGVALNGSSSTVPSPRSKSPRSNSPKLNPSHFQSPPSPTDSFFDGERSIVSPLLKDDDVTSSAPSSISSTVKTLSAAAVSTSSTSSNTVYFSGIKSVDEDHIEPIVDDTNIQTVHNEISTTTIMTSGDDDTLTDDIDTALTDDVELHPSLRQSLIGEFESPRQDIRRETSSTSELDKLLDGIMGFDEDNIPVTPIDVEGAIQMLTRSPATSMTNIADVPLTSSLSLDNIVEPPVRQPTTIKSPDANSMLDELIGTKPNGEVKSGVTSKILRMFEDVVIEKKESKESPSYVQRNHSSGNFDL</sequence>
<evidence type="ECO:0000313" key="2">
    <source>
        <dbReference type="EMBL" id="KAL0485677.1"/>
    </source>
</evidence>
<evidence type="ECO:0000313" key="3">
    <source>
        <dbReference type="Proteomes" id="UP001431209"/>
    </source>
</evidence>
<feature type="compositionally biased region" description="Low complexity" evidence="1">
    <location>
        <begin position="159"/>
        <end position="181"/>
    </location>
</feature>
<accession>A0AAW2ZAH7</accession>
<feature type="compositionally biased region" description="Polar residues" evidence="1">
    <location>
        <begin position="437"/>
        <end position="452"/>
    </location>
</feature>
<dbReference type="EMBL" id="JAOPGA020001156">
    <property type="protein sequence ID" value="KAL0485677.1"/>
    <property type="molecule type" value="Genomic_DNA"/>
</dbReference>
<dbReference type="AlphaFoldDB" id="A0AAW2ZAH7"/>
<feature type="region of interest" description="Disordered" evidence="1">
    <location>
        <begin position="432"/>
        <end position="452"/>
    </location>
</feature>
<reference evidence="2 3" key="1">
    <citation type="submission" date="2024-03" db="EMBL/GenBank/DDBJ databases">
        <title>The Acrasis kona genome and developmental transcriptomes reveal deep origins of eukaryotic multicellular pathways.</title>
        <authorList>
            <person name="Sheikh S."/>
            <person name="Fu C.-J."/>
            <person name="Brown M.W."/>
            <person name="Baldauf S.L."/>
        </authorList>
    </citation>
    <scope>NUCLEOTIDE SEQUENCE [LARGE SCALE GENOMIC DNA]</scope>
    <source>
        <strain evidence="2 3">ATCC MYA-3509</strain>
    </source>
</reference>
<comment type="caution">
    <text evidence="2">The sequence shown here is derived from an EMBL/GenBank/DDBJ whole genome shotgun (WGS) entry which is preliminary data.</text>
</comment>
<dbReference type="Proteomes" id="UP001431209">
    <property type="component" value="Unassembled WGS sequence"/>
</dbReference>
<gene>
    <name evidence="2" type="ORF">AKO1_003344</name>
</gene>
<proteinExistence type="predicted"/>